<comment type="caution">
    <text evidence="2">The sequence shown here is derived from an EMBL/GenBank/DDBJ whole genome shotgun (WGS) entry which is preliminary data.</text>
</comment>
<dbReference type="Proteomes" id="UP000271631">
    <property type="component" value="Unassembled WGS sequence"/>
</dbReference>
<evidence type="ECO:0000313" key="3">
    <source>
        <dbReference type="Proteomes" id="UP000271631"/>
    </source>
</evidence>
<feature type="region of interest" description="Disordered" evidence="1">
    <location>
        <begin position="1"/>
        <end position="61"/>
    </location>
</feature>
<sequence length="95" mass="10375">MERSGELFGLVEETPATEQPEPTPKAKGKPAAKRPAKSENDLMPGGFRLTPEGMLYAGDDDEARPVCSPLEILARTRRRVPTLGALLSWLWRGGT</sequence>
<name>A0A0N0X204_PSEYM</name>
<dbReference type="AlphaFoldDB" id="A0A0N0X204"/>
<reference evidence="2 3" key="1">
    <citation type="submission" date="2018-08" db="EMBL/GenBank/DDBJ databases">
        <title>Recombination of ecologically and evolutionarily significant loci maintains genetic cohesion in the Pseudomonas syringae species complex.</title>
        <authorList>
            <person name="Dillon M."/>
            <person name="Thakur S."/>
            <person name="Almeida R.N.D."/>
            <person name="Weir B.S."/>
            <person name="Guttman D.S."/>
        </authorList>
    </citation>
    <scope>NUCLEOTIDE SEQUENCE [LARGE SCALE GENOMIC DNA]</scope>
    <source>
        <strain evidence="2 3">ICMP 11281</strain>
    </source>
</reference>
<organism evidence="2 3">
    <name type="scientific">Pseudomonas syringae pv. maculicola</name>
    <dbReference type="NCBI Taxonomy" id="59511"/>
    <lineage>
        <taxon>Bacteria</taxon>
        <taxon>Pseudomonadati</taxon>
        <taxon>Pseudomonadota</taxon>
        <taxon>Gammaproteobacteria</taxon>
        <taxon>Pseudomonadales</taxon>
        <taxon>Pseudomonadaceae</taxon>
        <taxon>Pseudomonas</taxon>
    </lineage>
</organism>
<feature type="compositionally biased region" description="Basic residues" evidence="1">
    <location>
        <begin position="26"/>
        <end position="35"/>
    </location>
</feature>
<protein>
    <submittedName>
        <fullName evidence="2">Putative inner membrane protein</fullName>
    </submittedName>
</protein>
<proteinExistence type="predicted"/>
<accession>A0A0N0X204</accession>
<evidence type="ECO:0000256" key="1">
    <source>
        <dbReference type="SAM" id="MobiDB-lite"/>
    </source>
</evidence>
<gene>
    <name evidence="2" type="ORF">ALP13_104128</name>
</gene>
<evidence type="ECO:0000313" key="2">
    <source>
        <dbReference type="EMBL" id="RMV39847.1"/>
    </source>
</evidence>
<dbReference type="EMBL" id="RBUQ01000099">
    <property type="protein sequence ID" value="RMV39847.1"/>
    <property type="molecule type" value="Genomic_DNA"/>
</dbReference>